<accession>A0AAU9FGZ3</accession>
<evidence type="ECO:0000313" key="10">
    <source>
        <dbReference type="EMBL" id="BFF94902.1"/>
    </source>
</evidence>
<evidence type="ECO:0000256" key="5">
    <source>
        <dbReference type="PROSITE-ProRule" id="PRU00520"/>
    </source>
</evidence>
<feature type="active site" evidence="5">
    <location>
        <position position="51"/>
    </location>
</feature>
<feature type="region of interest" description="Disordered" evidence="8">
    <location>
        <begin position="1"/>
        <end position="25"/>
    </location>
</feature>
<gene>
    <name evidence="10" type="ORF">DMAD_12418</name>
</gene>
<dbReference type="Proteomes" id="UP001500889">
    <property type="component" value="Chromosome U"/>
</dbReference>
<protein>
    <recommendedName>
        <fullName evidence="2 5">Acylphosphatase</fullName>
        <ecNumber evidence="2 5">3.6.1.7</ecNumber>
    </recommendedName>
</protein>
<dbReference type="SUPFAM" id="SSF54975">
    <property type="entry name" value="Acylphosphatase/BLUF domain-like"/>
    <property type="match status" value="1"/>
</dbReference>
<evidence type="ECO:0000256" key="3">
    <source>
        <dbReference type="ARBA" id="ARBA00022801"/>
    </source>
</evidence>
<evidence type="ECO:0000256" key="6">
    <source>
        <dbReference type="RuleBase" id="RU000553"/>
    </source>
</evidence>
<dbReference type="InterPro" id="IPR017968">
    <property type="entry name" value="Acylphosphatase_CS"/>
</dbReference>
<feature type="domain" description="Acylphosphatase-like" evidence="9">
    <location>
        <begin position="36"/>
        <end position="129"/>
    </location>
</feature>
<dbReference type="EMBL" id="AP029264">
    <property type="protein sequence ID" value="BFF94902.1"/>
    <property type="molecule type" value="Genomic_DNA"/>
</dbReference>
<dbReference type="InterPro" id="IPR036046">
    <property type="entry name" value="Acylphosphatase-like_dom_sf"/>
</dbReference>
<dbReference type="PROSITE" id="PS00150">
    <property type="entry name" value="ACYLPHOSPHATASE_1"/>
    <property type="match status" value="1"/>
</dbReference>
<dbReference type="GO" id="GO:0003998">
    <property type="term" value="F:acylphosphatase activity"/>
    <property type="evidence" value="ECO:0007669"/>
    <property type="project" value="UniProtKB-EC"/>
</dbReference>
<dbReference type="Gene3D" id="3.30.70.100">
    <property type="match status" value="1"/>
</dbReference>
<dbReference type="PANTHER" id="PTHR10029:SF3">
    <property type="entry name" value="ACYLPHOSPHATASE-RELATED"/>
    <property type="match status" value="1"/>
</dbReference>
<reference evidence="10 11" key="1">
    <citation type="submission" date="2024-02" db="EMBL/GenBank/DDBJ databases">
        <title>A chromosome-level genome assembly of Drosophila madeirensis, a fruit fly species endemic to Madeira island.</title>
        <authorList>
            <person name="Tomihara K."/>
            <person name="Llopart A."/>
            <person name="Yamamoto D."/>
        </authorList>
    </citation>
    <scope>NUCLEOTIDE SEQUENCE [LARGE SCALE GENOMIC DNA]</scope>
    <source>
        <strain evidence="10 11">RF1</strain>
    </source>
</reference>
<evidence type="ECO:0000256" key="2">
    <source>
        <dbReference type="ARBA" id="ARBA00012150"/>
    </source>
</evidence>
<keyword evidence="11" id="KW-1185">Reference proteome</keyword>
<dbReference type="PRINTS" id="PR00112">
    <property type="entry name" value="ACYLPHPHTASE"/>
</dbReference>
<evidence type="ECO:0000256" key="4">
    <source>
        <dbReference type="ARBA" id="ARBA00047645"/>
    </source>
</evidence>
<proteinExistence type="inferred from homology"/>
<evidence type="ECO:0000256" key="8">
    <source>
        <dbReference type="SAM" id="MobiDB-lite"/>
    </source>
</evidence>
<dbReference type="FunFam" id="3.30.70.100:FF:000011">
    <property type="entry name" value="Acylphosphatase"/>
    <property type="match status" value="1"/>
</dbReference>
<dbReference type="EC" id="3.6.1.7" evidence="2 5"/>
<keyword evidence="3 5" id="KW-0378">Hydrolase</keyword>
<sequence length="129" mass="14639">MNNKITKSKFTPTVTPPLKRKTAAAKKRTDEENIFGCKFEVFGKVQGVYFRKPFQHTNNKAKRLGLVGWCMNTDEGSVKGVMEGSLENIIEMKNWLQHKGSPRSVIQKAVFSANEPLVSSNFETFSIRR</sequence>
<evidence type="ECO:0000259" key="9">
    <source>
        <dbReference type="PROSITE" id="PS51160"/>
    </source>
</evidence>
<dbReference type="PANTHER" id="PTHR10029">
    <property type="entry name" value="ACYLPHOSPHATASE"/>
    <property type="match status" value="1"/>
</dbReference>
<dbReference type="InterPro" id="IPR020456">
    <property type="entry name" value="Acylphosphatase"/>
</dbReference>
<comment type="catalytic activity">
    <reaction evidence="4 5 6">
        <text>an acyl phosphate + H2O = a carboxylate + phosphate + H(+)</text>
        <dbReference type="Rhea" id="RHEA:14965"/>
        <dbReference type="ChEBI" id="CHEBI:15377"/>
        <dbReference type="ChEBI" id="CHEBI:15378"/>
        <dbReference type="ChEBI" id="CHEBI:29067"/>
        <dbReference type="ChEBI" id="CHEBI:43474"/>
        <dbReference type="ChEBI" id="CHEBI:59918"/>
        <dbReference type="EC" id="3.6.1.7"/>
    </reaction>
</comment>
<feature type="compositionally biased region" description="Polar residues" evidence="8">
    <location>
        <begin position="1"/>
        <end position="13"/>
    </location>
</feature>
<dbReference type="InterPro" id="IPR001792">
    <property type="entry name" value="Acylphosphatase-like_dom"/>
</dbReference>
<comment type="similarity">
    <text evidence="1 7">Belongs to the acylphosphatase family.</text>
</comment>
<organism evidence="10 11">
    <name type="scientific">Drosophila madeirensis</name>
    <name type="common">Fruit fly</name>
    <dbReference type="NCBI Taxonomy" id="30013"/>
    <lineage>
        <taxon>Eukaryota</taxon>
        <taxon>Metazoa</taxon>
        <taxon>Ecdysozoa</taxon>
        <taxon>Arthropoda</taxon>
        <taxon>Hexapoda</taxon>
        <taxon>Insecta</taxon>
        <taxon>Pterygota</taxon>
        <taxon>Neoptera</taxon>
        <taxon>Endopterygota</taxon>
        <taxon>Diptera</taxon>
        <taxon>Brachycera</taxon>
        <taxon>Muscomorpha</taxon>
        <taxon>Ephydroidea</taxon>
        <taxon>Drosophilidae</taxon>
        <taxon>Drosophila</taxon>
        <taxon>Sophophora</taxon>
    </lineage>
</organism>
<dbReference type="PROSITE" id="PS00151">
    <property type="entry name" value="ACYLPHOSPHATASE_2"/>
    <property type="match status" value="1"/>
</dbReference>
<feature type="active site" evidence="5">
    <location>
        <position position="72"/>
    </location>
</feature>
<dbReference type="AlphaFoldDB" id="A0AAU9FGZ3"/>
<evidence type="ECO:0000313" key="11">
    <source>
        <dbReference type="Proteomes" id="UP001500889"/>
    </source>
</evidence>
<dbReference type="Pfam" id="PF00708">
    <property type="entry name" value="Acylphosphatase"/>
    <property type="match status" value="1"/>
</dbReference>
<dbReference type="PROSITE" id="PS51160">
    <property type="entry name" value="ACYLPHOSPHATASE_3"/>
    <property type="match status" value="1"/>
</dbReference>
<evidence type="ECO:0000256" key="1">
    <source>
        <dbReference type="ARBA" id="ARBA00005614"/>
    </source>
</evidence>
<evidence type="ECO:0000256" key="7">
    <source>
        <dbReference type="RuleBase" id="RU004168"/>
    </source>
</evidence>
<name>A0AAU9FGZ3_DROMD</name>